<dbReference type="AlphaFoldDB" id="A0AAE0BNX2"/>
<keyword evidence="2" id="KW-1185">Reference proteome</keyword>
<comment type="caution">
    <text evidence="1">The sequence shown here is derived from an EMBL/GenBank/DDBJ whole genome shotgun (WGS) entry which is preliminary data.</text>
</comment>
<evidence type="ECO:0000313" key="1">
    <source>
        <dbReference type="EMBL" id="KAK3239037.1"/>
    </source>
</evidence>
<dbReference type="Proteomes" id="UP001190700">
    <property type="component" value="Unassembled WGS sequence"/>
</dbReference>
<proteinExistence type="predicted"/>
<evidence type="ECO:0000313" key="2">
    <source>
        <dbReference type="Proteomes" id="UP001190700"/>
    </source>
</evidence>
<name>A0AAE0BNX2_9CHLO</name>
<dbReference type="EMBL" id="LGRX02034043">
    <property type="protein sequence ID" value="KAK3239037.1"/>
    <property type="molecule type" value="Genomic_DNA"/>
</dbReference>
<protein>
    <submittedName>
        <fullName evidence="1">Uncharacterized protein</fullName>
    </submittedName>
</protein>
<sequence length="314" mass="34766">MPVAGGATATALAMVPKTPTKPELFRQRESDIEAVVRGDPVFEEAAQFTGGGSLLTRLAPVVPSGGLHKGVDLRVRPFRGYAEDDEPRWELGLDGKSRLHLKTKCKSIEEWEQAFLHIAVGCPSKEQGRVLLAFHAWFELRASQFGFPVMLGFYDFLMKLIGDDRADMSEHRVHTVWQEFQLLKSREGTDICTPSVRASTNPKAPKAARVEASPKPPTTALKFKGDVCWDFNKQKGCSKADCTHPHVCQKCGGKHAAMVFPEDLPVHPFPEVWDDAGRPCHETSFVAREVDIGPMPEPITDSKLWPSLLQEVVA</sequence>
<gene>
    <name evidence="1" type="ORF">CYMTET_51007</name>
</gene>
<reference evidence="1 2" key="1">
    <citation type="journal article" date="2015" name="Genome Biol. Evol.">
        <title>Comparative Genomics of a Bacterivorous Green Alga Reveals Evolutionary Causalities and Consequences of Phago-Mixotrophic Mode of Nutrition.</title>
        <authorList>
            <person name="Burns J.A."/>
            <person name="Paasch A."/>
            <person name="Narechania A."/>
            <person name="Kim E."/>
        </authorList>
    </citation>
    <scope>NUCLEOTIDE SEQUENCE [LARGE SCALE GENOMIC DNA]</scope>
    <source>
        <strain evidence="1 2">PLY_AMNH</strain>
    </source>
</reference>
<organism evidence="1 2">
    <name type="scientific">Cymbomonas tetramitiformis</name>
    <dbReference type="NCBI Taxonomy" id="36881"/>
    <lineage>
        <taxon>Eukaryota</taxon>
        <taxon>Viridiplantae</taxon>
        <taxon>Chlorophyta</taxon>
        <taxon>Pyramimonadophyceae</taxon>
        <taxon>Pyramimonadales</taxon>
        <taxon>Pyramimonadaceae</taxon>
        <taxon>Cymbomonas</taxon>
    </lineage>
</organism>
<accession>A0AAE0BNX2</accession>